<reference evidence="11" key="1">
    <citation type="submission" date="2021-11" db="EMBL/GenBank/DDBJ databases">
        <authorList>
            <person name="Schell T."/>
        </authorList>
    </citation>
    <scope>NUCLEOTIDE SEQUENCE</scope>
    <source>
        <strain evidence="11">M5</strain>
    </source>
</reference>
<dbReference type="GO" id="GO:0005524">
    <property type="term" value="F:ATP binding"/>
    <property type="evidence" value="ECO:0007669"/>
    <property type="project" value="UniProtKB-KW"/>
</dbReference>
<dbReference type="GO" id="GO:0003677">
    <property type="term" value="F:DNA binding"/>
    <property type="evidence" value="ECO:0007669"/>
    <property type="project" value="UniProtKB-KW"/>
</dbReference>
<gene>
    <name evidence="11" type="ORF">DGAL_LOCUS15289</name>
</gene>
<comment type="subcellular location">
    <subcellularLocation>
        <location evidence="1">Nucleus</location>
    </subcellularLocation>
</comment>
<dbReference type="AlphaFoldDB" id="A0A8J2RYU1"/>
<evidence type="ECO:0000313" key="12">
    <source>
        <dbReference type="Proteomes" id="UP000789390"/>
    </source>
</evidence>
<dbReference type="InterPro" id="IPR027417">
    <property type="entry name" value="P-loop_NTPase"/>
</dbReference>
<sequence>MSFLGRLPKGFHWSPLVEKYFPGLGDQKCGTQRFQFLVLENNKEQSSKLVNTNKNYGTWVKESDYFRLDGSTSSEMRLKWCKDFNDPENPRARLFLLSAKAGGIGINLTGANRAVIFDASWNPSQDLQSVFRIYSYRWTLSKNLGPALNIFLPTFPPIRPRPRKQSQLVTDAQNISSASKEQIVPQTDDKESASRGRRKPPLRQSNFTQTEGLKNCSIMDEEIPLNPFLDLQKWCKARGRKLPIFKKMQLTSAITGCYLTSVDCDNGGQLIRFGDGRSNRRSRDMTHLRSWKSC</sequence>
<dbReference type="CDD" id="cd18793">
    <property type="entry name" value="SF2_C_SNF"/>
    <property type="match status" value="1"/>
</dbReference>
<dbReference type="GO" id="GO:0004386">
    <property type="term" value="F:helicase activity"/>
    <property type="evidence" value="ECO:0007669"/>
    <property type="project" value="UniProtKB-KW"/>
</dbReference>
<dbReference type="GO" id="GO:0005634">
    <property type="term" value="C:nucleus"/>
    <property type="evidence" value="ECO:0007669"/>
    <property type="project" value="UniProtKB-SubCell"/>
</dbReference>
<evidence type="ECO:0000256" key="4">
    <source>
        <dbReference type="ARBA" id="ARBA00022801"/>
    </source>
</evidence>
<keyword evidence="12" id="KW-1185">Reference proteome</keyword>
<dbReference type="OrthoDB" id="448448at2759"/>
<dbReference type="InterPro" id="IPR001650">
    <property type="entry name" value="Helicase_C-like"/>
</dbReference>
<evidence type="ECO:0000256" key="2">
    <source>
        <dbReference type="ARBA" id="ARBA00007025"/>
    </source>
</evidence>
<evidence type="ECO:0000313" key="11">
    <source>
        <dbReference type="EMBL" id="CAH0111639.1"/>
    </source>
</evidence>
<dbReference type="PANTHER" id="PTHR45797:SF3">
    <property type="entry name" value="TRANSCRIPTIONAL REGULATOR ATRX HOMOLOG"/>
    <property type="match status" value="1"/>
</dbReference>
<feature type="compositionally biased region" description="Polar residues" evidence="9">
    <location>
        <begin position="165"/>
        <end position="180"/>
    </location>
</feature>
<keyword evidence="5" id="KW-0347">Helicase</keyword>
<evidence type="ECO:0000256" key="5">
    <source>
        <dbReference type="ARBA" id="ARBA00022806"/>
    </source>
</evidence>
<keyword evidence="3" id="KW-0547">Nucleotide-binding</keyword>
<evidence type="ECO:0000256" key="9">
    <source>
        <dbReference type="SAM" id="MobiDB-lite"/>
    </source>
</evidence>
<dbReference type="EMBL" id="CAKKLH010000314">
    <property type="protein sequence ID" value="CAH0111639.1"/>
    <property type="molecule type" value="Genomic_DNA"/>
</dbReference>
<keyword evidence="6" id="KW-0067">ATP-binding</keyword>
<dbReference type="Proteomes" id="UP000789390">
    <property type="component" value="Unassembled WGS sequence"/>
</dbReference>
<evidence type="ECO:0000256" key="6">
    <source>
        <dbReference type="ARBA" id="ARBA00022840"/>
    </source>
</evidence>
<protein>
    <recommendedName>
        <fullName evidence="10">Helicase C-terminal domain-containing protein</fullName>
    </recommendedName>
</protein>
<feature type="domain" description="Helicase C-terminal" evidence="10">
    <location>
        <begin position="51"/>
        <end position="137"/>
    </location>
</feature>
<evidence type="ECO:0000256" key="1">
    <source>
        <dbReference type="ARBA" id="ARBA00004123"/>
    </source>
</evidence>
<evidence type="ECO:0000256" key="7">
    <source>
        <dbReference type="ARBA" id="ARBA00023125"/>
    </source>
</evidence>
<dbReference type="Gene3D" id="3.40.50.300">
    <property type="entry name" value="P-loop containing nucleotide triphosphate hydrolases"/>
    <property type="match status" value="1"/>
</dbReference>
<evidence type="ECO:0000256" key="3">
    <source>
        <dbReference type="ARBA" id="ARBA00022741"/>
    </source>
</evidence>
<dbReference type="SUPFAM" id="SSF52540">
    <property type="entry name" value="P-loop containing nucleoside triphosphate hydrolases"/>
    <property type="match status" value="1"/>
</dbReference>
<dbReference type="SMART" id="SM00490">
    <property type="entry name" value="HELICc"/>
    <property type="match status" value="1"/>
</dbReference>
<organism evidence="11 12">
    <name type="scientific">Daphnia galeata</name>
    <dbReference type="NCBI Taxonomy" id="27404"/>
    <lineage>
        <taxon>Eukaryota</taxon>
        <taxon>Metazoa</taxon>
        <taxon>Ecdysozoa</taxon>
        <taxon>Arthropoda</taxon>
        <taxon>Crustacea</taxon>
        <taxon>Branchiopoda</taxon>
        <taxon>Diplostraca</taxon>
        <taxon>Cladocera</taxon>
        <taxon>Anomopoda</taxon>
        <taxon>Daphniidae</taxon>
        <taxon>Daphnia</taxon>
    </lineage>
</organism>
<evidence type="ECO:0000256" key="8">
    <source>
        <dbReference type="ARBA" id="ARBA00023242"/>
    </source>
</evidence>
<keyword evidence="7" id="KW-0238">DNA-binding</keyword>
<comment type="caution">
    <text evidence="11">The sequence shown here is derived from an EMBL/GenBank/DDBJ whole genome shotgun (WGS) entry which is preliminary data.</text>
</comment>
<dbReference type="InterPro" id="IPR044574">
    <property type="entry name" value="ARIP4-like"/>
</dbReference>
<dbReference type="PANTHER" id="PTHR45797">
    <property type="entry name" value="RAD54-LIKE"/>
    <property type="match status" value="1"/>
</dbReference>
<dbReference type="Pfam" id="PF00271">
    <property type="entry name" value="Helicase_C"/>
    <property type="match status" value="1"/>
</dbReference>
<feature type="region of interest" description="Disordered" evidence="9">
    <location>
        <begin position="162"/>
        <end position="207"/>
    </location>
</feature>
<proteinExistence type="inferred from homology"/>
<evidence type="ECO:0000259" key="10">
    <source>
        <dbReference type="SMART" id="SM00490"/>
    </source>
</evidence>
<comment type="similarity">
    <text evidence="2">Belongs to the SNF2/RAD54 helicase family.</text>
</comment>
<dbReference type="InterPro" id="IPR049730">
    <property type="entry name" value="SNF2/RAD54-like_C"/>
</dbReference>
<keyword evidence="8" id="KW-0539">Nucleus</keyword>
<name>A0A8J2RYU1_9CRUS</name>
<accession>A0A8J2RYU1</accession>
<dbReference type="GO" id="GO:0016887">
    <property type="term" value="F:ATP hydrolysis activity"/>
    <property type="evidence" value="ECO:0007669"/>
    <property type="project" value="InterPro"/>
</dbReference>
<keyword evidence="4" id="KW-0378">Hydrolase</keyword>